<sequence>MICNPYEIIIQGLTSNGRQFRPSDWAERLSGILSTFGWDQKMSYSPYVRPMTLDGVRCVAVDRQLEEINPRVFAFIMAFAKDNDLKVVDCRTLMTELEASGKAGDTAA</sequence>
<evidence type="ECO:0000313" key="1">
    <source>
        <dbReference type="EMBL" id="MCB6182399.1"/>
    </source>
</evidence>
<proteinExistence type="predicted"/>
<dbReference type="RefSeq" id="WP_227178083.1">
    <property type="nucleotide sequence ID" value="NZ_JAJBZT010000001.1"/>
</dbReference>
<accession>A0ABS8D2H7</accession>
<organism evidence="1 2">
    <name type="scientific">Leeia speluncae</name>
    <dbReference type="NCBI Taxonomy" id="2884804"/>
    <lineage>
        <taxon>Bacteria</taxon>
        <taxon>Pseudomonadati</taxon>
        <taxon>Pseudomonadota</taxon>
        <taxon>Betaproteobacteria</taxon>
        <taxon>Neisseriales</taxon>
        <taxon>Leeiaceae</taxon>
        <taxon>Leeia</taxon>
    </lineage>
</organism>
<evidence type="ECO:0000313" key="2">
    <source>
        <dbReference type="Proteomes" id="UP001165395"/>
    </source>
</evidence>
<name>A0ABS8D2H7_9NEIS</name>
<reference evidence="1" key="1">
    <citation type="submission" date="2021-10" db="EMBL/GenBank/DDBJ databases">
        <title>The complete genome sequence of Leeia sp. TBRC 13508.</title>
        <authorList>
            <person name="Charoenyingcharoen P."/>
            <person name="Yukphan P."/>
        </authorList>
    </citation>
    <scope>NUCLEOTIDE SEQUENCE</scope>
    <source>
        <strain evidence="1">TBRC 13508</strain>
    </source>
</reference>
<dbReference type="Gene3D" id="3.30.70.2340">
    <property type="entry name" value="Uncharacterised protein PF12112 family, DUF3579"/>
    <property type="match status" value="1"/>
</dbReference>
<keyword evidence="2" id="KW-1185">Reference proteome</keyword>
<dbReference type="InterPro" id="IPR021969">
    <property type="entry name" value="DUF3579"/>
</dbReference>
<dbReference type="Pfam" id="PF12112">
    <property type="entry name" value="DUF3579"/>
    <property type="match status" value="1"/>
</dbReference>
<comment type="caution">
    <text evidence="1">The sequence shown here is derived from an EMBL/GenBank/DDBJ whole genome shotgun (WGS) entry which is preliminary data.</text>
</comment>
<dbReference type="Proteomes" id="UP001165395">
    <property type="component" value="Unassembled WGS sequence"/>
</dbReference>
<gene>
    <name evidence="1" type="ORF">LIN78_02375</name>
</gene>
<dbReference type="EMBL" id="JAJBZT010000001">
    <property type="protein sequence ID" value="MCB6182399.1"/>
    <property type="molecule type" value="Genomic_DNA"/>
</dbReference>
<protein>
    <submittedName>
        <fullName evidence="1">DUF3579 domain-containing protein</fullName>
    </submittedName>
</protein>